<evidence type="ECO:0000313" key="4">
    <source>
        <dbReference type="Proteomes" id="UP001212498"/>
    </source>
</evidence>
<keyword evidence="1" id="KW-1133">Transmembrane helix</keyword>
<accession>A0ABT4T0D8</accession>
<keyword evidence="1" id="KW-0472">Membrane</keyword>
<name>A0ABT4T0D8_9ACTN</name>
<dbReference type="Pfam" id="PF13243">
    <property type="entry name" value="SQHop_cyclase_C"/>
    <property type="match status" value="1"/>
</dbReference>
<dbReference type="Proteomes" id="UP001212498">
    <property type="component" value="Unassembled WGS sequence"/>
</dbReference>
<dbReference type="SUPFAM" id="SSF48239">
    <property type="entry name" value="Terpenoid cyclases/Protein prenyltransferases"/>
    <property type="match status" value="1"/>
</dbReference>
<organism evidence="3 4">
    <name type="scientific">Nonomuraea ferruginea</name>
    <dbReference type="NCBI Taxonomy" id="46174"/>
    <lineage>
        <taxon>Bacteria</taxon>
        <taxon>Bacillati</taxon>
        <taxon>Actinomycetota</taxon>
        <taxon>Actinomycetes</taxon>
        <taxon>Streptosporangiales</taxon>
        <taxon>Streptosporangiaceae</taxon>
        <taxon>Nonomuraea</taxon>
    </lineage>
</organism>
<dbReference type="InterPro" id="IPR032696">
    <property type="entry name" value="SQ_cyclase_C"/>
</dbReference>
<dbReference type="InterPro" id="IPR008930">
    <property type="entry name" value="Terpenoid_cyclase/PrenylTrfase"/>
</dbReference>
<dbReference type="EMBL" id="JAPNUD010000055">
    <property type="protein sequence ID" value="MDA0642976.1"/>
    <property type="molecule type" value="Genomic_DNA"/>
</dbReference>
<sequence length="413" mass="45759">MYNESPAGGGGWYHLLDTVPPGATATAVALLTFHVAGESPPHLEDALNFLRVRQIKDEDPKVDGGWWTNTSKDKPVVEATAWVVRCLAALRCDDQPTTPDLSRAVSWLRNNQDRSGGWGSFHGCPPRVWLTCLALRALLEAAPQDPAVDKGVAWLIEQQLPSGGWAPEPRQNQARVAHTASALTTLVKAGVDPASEKVAKGFDWLLANLDTSSLVEIGNREERSNVLFLRTDKGEEYWLPPSLTHYALPVATTALMHHPRFQSIDVAGKLAQSFDTIVTEQCQDGSWPNSMSTHITLWGVWPCVEALASLRSVRLARAGDQIVWMEGAIVIRQKDGKNLPIEKVLRPLLPRRRWAGSLRWLRRHWAWVSLALFVAGGAVGLATRLIQLTEFAFGLILPIVLLVLQRFIDRKRQ</sequence>
<feature type="transmembrane region" description="Helical" evidence="1">
    <location>
        <begin position="391"/>
        <end position="408"/>
    </location>
</feature>
<dbReference type="CDD" id="cd00688">
    <property type="entry name" value="ISOPREN_C2_like"/>
    <property type="match status" value="1"/>
</dbReference>
<evidence type="ECO:0000259" key="2">
    <source>
        <dbReference type="Pfam" id="PF13243"/>
    </source>
</evidence>
<proteinExistence type="predicted"/>
<dbReference type="Gene3D" id="1.50.10.20">
    <property type="match status" value="1"/>
</dbReference>
<protein>
    <submittedName>
        <fullName evidence="3">Terpene cyclase/mutase family protein</fullName>
    </submittedName>
</protein>
<keyword evidence="1" id="KW-0812">Transmembrane</keyword>
<gene>
    <name evidence="3" type="ORF">OUY24_20300</name>
</gene>
<reference evidence="3 4" key="1">
    <citation type="submission" date="2022-11" db="EMBL/GenBank/DDBJ databases">
        <title>Nonomuraea corallina sp. nov., a new species of the genus Nonomuraea isolated from sea side sediment in Thai sea.</title>
        <authorList>
            <person name="Ngamcharungchit C."/>
            <person name="Matsumoto A."/>
            <person name="Suriyachadkun C."/>
            <person name="Panbangred W."/>
            <person name="Inahashi Y."/>
            <person name="Intra B."/>
        </authorList>
    </citation>
    <scope>NUCLEOTIDE SEQUENCE [LARGE SCALE GENOMIC DNA]</scope>
    <source>
        <strain evidence="3 4">DSM 43553</strain>
    </source>
</reference>
<feature type="transmembrane region" description="Helical" evidence="1">
    <location>
        <begin position="365"/>
        <end position="385"/>
    </location>
</feature>
<keyword evidence="4" id="KW-1185">Reference proteome</keyword>
<dbReference type="RefSeq" id="WP_271277383.1">
    <property type="nucleotide sequence ID" value="NZ_BAABFD010000017.1"/>
</dbReference>
<evidence type="ECO:0000256" key="1">
    <source>
        <dbReference type="SAM" id="Phobius"/>
    </source>
</evidence>
<evidence type="ECO:0000313" key="3">
    <source>
        <dbReference type="EMBL" id="MDA0642976.1"/>
    </source>
</evidence>
<comment type="caution">
    <text evidence="3">The sequence shown here is derived from an EMBL/GenBank/DDBJ whole genome shotgun (WGS) entry which is preliminary data.</text>
</comment>
<feature type="domain" description="Squalene cyclase C-terminal" evidence="2">
    <location>
        <begin position="15"/>
        <end position="120"/>
    </location>
</feature>